<feature type="region of interest" description="Disordered" evidence="1">
    <location>
        <begin position="70"/>
        <end position="93"/>
    </location>
</feature>
<comment type="caution">
    <text evidence="2">The sequence shown here is derived from an EMBL/GenBank/DDBJ whole genome shotgun (WGS) entry which is preliminary data.</text>
</comment>
<keyword evidence="3" id="KW-1185">Reference proteome</keyword>
<proteinExistence type="predicted"/>
<reference evidence="2" key="1">
    <citation type="journal article" date="2020" name="New Phytol.">
        <title>Comparative genomics reveals dynamic genome evolution in host specialist ectomycorrhizal fungi.</title>
        <authorList>
            <person name="Lofgren L.A."/>
            <person name="Nguyen N.H."/>
            <person name="Vilgalys R."/>
            <person name="Ruytinx J."/>
            <person name="Liao H.L."/>
            <person name="Branco S."/>
            <person name="Kuo A."/>
            <person name="LaButti K."/>
            <person name="Lipzen A."/>
            <person name="Andreopoulos W."/>
            <person name="Pangilinan J."/>
            <person name="Riley R."/>
            <person name="Hundley H."/>
            <person name="Na H."/>
            <person name="Barry K."/>
            <person name="Grigoriev I.V."/>
            <person name="Stajich J.E."/>
            <person name="Kennedy P.G."/>
        </authorList>
    </citation>
    <scope>NUCLEOTIDE SEQUENCE</scope>
    <source>
        <strain evidence="2">DOB743</strain>
    </source>
</reference>
<evidence type="ECO:0000256" key="1">
    <source>
        <dbReference type="SAM" id="MobiDB-lite"/>
    </source>
</evidence>
<accession>A0A9P7A551</accession>
<evidence type="ECO:0000313" key="2">
    <source>
        <dbReference type="EMBL" id="KAG1781910.1"/>
    </source>
</evidence>
<dbReference type="EMBL" id="JABBWD010000004">
    <property type="protein sequence ID" value="KAG1781910.1"/>
    <property type="molecule type" value="Genomic_DNA"/>
</dbReference>
<gene>
    <name evidence="2" type="ORF">EV702DRAFT_493031</name>
</gene>
<organism evidence="2 3">
    <name type="scientific">Suillus placidus</name>
    <dbReference type="NCBI Taxonomy" id="48579"/>
    <lineage>
        <taxon>Eukaryota</taxon>
        <taxon>Fungi</taxon>
        <taxon>Dikarya</taxon>
        <taxon>Basidiomycota</taxon>
        <taxon>Agaricomycotina</taxon>
        <taxon>Agaricomycetes</taxon>
        <taxon>Agaricomycetidae</taxon>
        <taxon>Boletales</taxon>
        <taxon>Suillineae</taxon>
        <taxon>Suillaceae</taxon>
        <taxon>Suillus</taxon>
    </lineage>
</organism>
<evidence type="ECO:0000313" key="3">
    <source>
        <dbReference type="Proteomes" id="UP000714275"/>
    </source>
</evidence>
<feature type="compositionally biased region" description="Polar residues" evidence="1">
    <location>
        <begin position="82"/>
        <end position="93"/>
    </location>
</feature>
<name>A0A9P7A551_9AGAM</name>
<sequence>MEGTRPLAACLYEVYLPGMSFYVLADHFLVHQSHPYKEETRNLRYPFFSRSQQLLILGLVSAQELPKDIPGLQGGSLPPVRSQASPNRSRTMTSRHPVICCLLGT</sequence>
<dbReference type="Proteomes" id="UP000714275">
    <property type="component" value="Unassembled WGS sequence"/>
</dbReference>
<protein>
    <submittedName>
        <fullName evidence="2">Uncharacterized protein</fullName>
    </submittedName>
</protein>
<dbReference type="AlphaFoldDB" id="A0A9P7A551"/>
<dbReference type="OrthoDB" id="10595213at2759"/>